<evidence type="ECO:0000313" key="2">
    <source>
        <dbReference type="EMBL" id="CAE7754097.1"/>
    </source>
</evidence>
<name>A0A812XYJ5_SYMPI</name>
<keyword evidence="3" id="KW-1185">Reference proteome</keyword>
<evidence type="ECO:0000313" key="3">
    <source>
        <dbReference type="Proteomes" id="UP000649617"/>
    </source>
</evidence>
<evidence type="ECO:0000256" key="1">
    <source>
        <dbReference type="SAM" id="Coils"/>
    </source>
</evidence>
<sequence>MALKIARSKQRAGLEEKVLNVMERLEDTVEKLQREDAGLKQQLAQVQGKLDSLSISQGSLGRSAASPGMAALLAKLGNSSNDLRPICKRAKPKAAPVNLAVQTKGQKRRFEAEELGPAGANETCCPVSSRACSGCASFVHSICERCVEGFHFREGTCVACVSSAGWLSEAGKSCPQLTSSDCNDVKVRGQSSNEACCQCGGGVVTPTPFIYPNRRWTLDSDIVMQPEPRTADQYSLDAKCELPLYNLTMDSSTGVISYMANRAKPIEAFSIECEVTAHLMAGVHTVAKVLIAADELNYKSSTLLFRNGSTESLLKTGMGWSKFELGCAPEVSWLSISAADGDLSYVDQNAAPGGLSTVDDFHGQDGAVCVVTAWKANKKLLAIKLHTAPDLLRRSPAAAMDCYGAYDTAFLSASVGEEIPPISLKPHKGVGLMKPWTYSMACDVSGGDPTTKFTYNRLLSMGHLASWTLKAVCLRLSEIAWFQRCWWQSLVDARLQYKSEIDVVQRQHSGAEYSGVRMQGLAAGFDHSRVGTHDP</sequence>
<dbReference type="Proteomes" id="UP000649617">
    <property type="component" value="Unassembled WGS sequence"/>
</dbReference>
<dbReference type="EMBL" id="CAJNIZ010046682">
    <property type="protein sequence ID" value="CAE7754097.1"/>
    <property type="molecule type" value="Genomic_DNA"/>
</dbReference>
<gene>
    <name evidence="2" type="ORF">SPIL2461_LOCUS21876</name>
</gene>
<protein>
    <submittedName>
        <fullName evidence="2">Uncharacterized protein</fullName>
    </submittedName>
</protein>
<keyword evidence="1" id="KW-0175">Coiled coil</keyword>
<proteinExistence type="predicted"/>
<dbReference type="OrthoDB" id="420398at2759"/>
<accession>A0A812XYJ5</accession>
<comment type="caution">
    <text evidence="2">The sequence shown here is derived from an EMBL/GenBank/DDBJ whole genome shotgun (WGS) entry which is preliminary data.</text>
</comment>
<reference evidence="2" key="1">
    <citation type="submission" date="2021-02" db="EMBL/GenBank/DDBJ databases">
        <authorList>
            <person name="Dougan E. K."/>
            <person name="Rhodes N."/>
            <person name="Thang M."/>
            <person name="Chan C."/>
        </authorList>
    </citation>
    <scope>NUCLEOTIDE SEQUENCE</scope>
</reference>
<organism evidence="2 3">
    <name type="scientific">Symbiodinium pilosum</name>
    <name type="common">Dinoflagellate</name>
    <dbReference type="NCBI Taxonomy" id="2952"/>
    <lineage>
        <taxon>Eukaryota</taxon>
        <taxon>Sar</taxon>
        <taxon>Alveolata</taxon>
        <taxon>Dinophyceae</taxon>
        <taxon>Suessiales</taxon>
        <taxon>Symbiodiniaceae</taxon>
        <taxon>Symbiodinium</taxon>
    </lineage>
</organism>
<feature type="coiled-coil region" evidence="1">
    <location>
        <begin position="15"/>
        <end position="49"/>
    </location>
</feature>
<dbReference type="AlphaFoldDB" id="A0A812XYJ5"/>